<sequence length="114" mass="13193">MSGVHRLRSVMRYALSAFMADPVDLETVIFERVRGDSYRVRLVLSDGSIRYPSMGRYIVTIYGEERKGVAARFRLRTIQNWVTLFLEASDGRLEAISHDHNLKPVDYRLVGWDT</sequence>
<protein>
    <submittedName>
        <fullName evidence="1">Uncharacterized protein</fullName>
    </submittedName>
</protein>
<proteinExistence type="predicted"/>
<organism evidence="1">
    <name type="scientific">Caulobacter phage BL57</name>
    <dbReference type="NCBI Taxonomy" id="3348355"/>
    <lineage>
        <taxon>Viruses</taxon>
    </lineage>
</organism>
<dbReference type="EMBL" id="PQ287320">
    <property type="protein sequence ID" value="XHV10821.1"/>
    <property type="molecule type" value="Genomic_DNA"/>
</dbReference>
<reference evidence="1" key="1">
    <citation type="submission" date="2024-10" db="EMBL/GenBank/DDBJ databases">
        <title>Genetic diversity among independent isolates of the Dolichocephalovirinae subfamily.</title>
        <authorList>
            <person name="Ely B."/>
            <person name="Thomas Q."/>
            <person name="Mohammadi T."/>
        </authorList>
    </citation>
    <scope>NUCLEOTIDE SEQUENCE</scope>
</reference>
<accession>A0AB74UHD9</accession>
<evidence type="ECO:0000313" key="1">
    <source>
        <dbReference type="EMBL" id="XHV10821.1"/>
    </source>
</evidence>
<name>A0AB74UHD9_9VIRU</name>
<gene>
    <name evidence="1" type="ORF">BL57_349</name>
</gene>